<dbReference type="PIRSF" id="PIRSF007531">
    <property type="entry name" value="CPT"/>
    <property type="match status" value="1"/>
</dbReference>
<evidence type="ECO:0000313" key="1">
    <source>
        <dbReference type="EMBL" id="WZK87082.1"/>
    </source>
</evidence>
<dbReference type="EMBL" id="CP123584">
    <property type="protein sequence ID" value="WZK87082.1"/>
    <property type="molecule type" value="Genomic_DNA"/>
</dbReference>
<dbReference type="Pfam" id="PF07931">
    <property type="entry name" value="CPT"/>
    <property type="match status" value="1"/>
</dbReference>
<sequence length="182" mass="20726">MCAQIIFLHGPSSSGKSTLARALQAQVDRPFWHVSIDHLRDSGMIPIHRFRAGDFDWMQSRERVFEGFHTSLSAYADAGNNLIVEHILDQSEWGGRLVALLADHDVFFVGMHCDLETLNRREQQRADRPVGSAQRDFDTVHDGRVYDLELNGADPVDTNVSKLLHVWRSGRRKSEFRAAQLM</sequence>
<gene>
    <name evidence="1" type="ORF">QEZ52_10585</name>
</gene>
<protein>
    <submittedName>
        <fullName evidence="1">AAA family ATPase</fullName>
    </submittedName>
</protein>
<dbReference type="RefSeq" id="WP_406644308.1">
    <property type="nucleotide sequence ID" value="NZ_CP123584.1"/>
</dbReference>
<reference evidence="1 2" key="1">
    <citation type="submission" date="2023-04" db="EMBL/GenBank/DDBJ databases">
        <title>Complete genome sequence of Alisedimentitalea scapharcae.</title>
        <authorList>
            <person name="Rong J.-C."/>
            <person name="Yi M.-L."/>
            <person name="Zhao Q."/>
        </authorList>
    </citation>
    <scope>NUCLEOTIDE SEQUENCE [LARGE SCALE GENOMIC DNA]</scope>
    <source>
        <strain evidence="1 2">KCTC 42119</strain>
    </source>
</reference>
<dbReference type="InterPro" id="IPR012853">
    <property type="entry name" value="CPT"/>
</dbReference>
<dbReference type="InterPro" id="IPR027417">
    <property type="entry name" value="P-loop_NTPase"/>
</dbReference>
<dbReference type="SUPFAM" id="SSF52540">
    <property type="entry name" value="P-loop containing nucleoside triphosphate hydrolases"/>
    <property type="match status" value="1"/>
</dbReference>
<accession>A0ABZ2XNU6</accession>
<name>A0ABZ2XNU6_9RHOB</name>
<proteinExistence type="predicted"/>
<dbReference type="Proteomes" id="UP001623232">
    <property type="component" value="Chromosome"/>
</dbReference>
<evidence type="ECO:0000313" key="2">
    <source>
        <dbReference type="Proteomes" id="UP001623232"/>
    </source>
</evidence>
<keyword evidence="2" id="KW-1185">Reference proteome</keyword>
<organism evidence="1 2">
    <name type="scientific">Aliisedimentitalea scapharcae</name>
    <dbReference type="NCBI Taxonomy" id="1524259"/>
    <lineage>
        <taxon>Bacteria</taxon>
        <taxon>Pseudomonadati</taxon>
        <taxon>Pseudomonadota</taxon>
        <taxon>Alphaproteobacteria</taxon>
        <taxon>Rhodobacterales</taxon>
        <taxon>Roseobacteraceae</taxon>
        <taxon>Aliisedimentitalea</taxon>
    </lineage>
</organism>
<dbReference type="Gene3D" id="3.40.50.300">
    <property type="entry name" value="P-loop containing nucleotide triphosphate hydrolases"/>
    <property type="match status" value="1"/>
</dbReference>